<evidence type="ECO:0000256" key="1">
    <source>
        <dbReference type="SAM" id="Phobius"/>
    </source>
</evidence>
<accession>A0A918KPN5</accession>
<name>A0A918KPN5_9ACTN</name>
<feature type="transmembrane region" description="Helical" evidence="1">
    <location>
        <begin position="58"/>
        <end position="80"/>
    </location>
</feature>
<sequence length="174" mass="18592">MSGLVDALAILAVAVLVITRQLGTRRMDADRRWWLLPAVLVFLALREPALLDPHHRTASALLLTAELLIGAAIGLGWAWTTTLWRTPDGVLWSRTTRTGVAVWTVGIALRAALFGVGAVLGLRQDTSALLLALAVTLLIRSGALVHRARSLGPVIEKGAAYGDGLPRSVKKEPV</sequence>
<keyword evidence="3" id="KW-1185">Reference proteome</keyword>
<dbReference type="EMBL" id="BMWD01000015">
    <property type="protein sequence ID" value="GGX71322.1"/>
    <property type="molecule type" value="Genomic_DNA"/>
</dbReference>
<reference evidence="2" key="2">
    <citation type="submission" date="2020-09" db="EMBL/GenBank/DDBJ databases">
        <authorList>
            <person name="Sun Q."/>
            <person name="Ohkuma M."/>
        </authorList>
    </citation>
    <scope>NUCLEOTIDE SEQUENCE</scope>
    <source>
        <strain evidence="2">JCM 4956</strain>
    </source>
</reference>
<feature type="transmembrane region" description="Helical" evidence="1">
    <location>
        <begin position="100"/>
        <end position="122"/>
    </location>
</feature>
<organism evidence="2 3">
    <name type="scientific">Streptomyces fructofermentans</name>
    <dbReference type="NCBI Taxonomy" id="152141"/>
    <lineage>
        <taxon>Bacteria</taxon>
        <taxon>Bacillati</taxon>
        <taxon>Actinomycetota</taxon>
        <taxon>Actinomycetes</taxon>
        <taxon>Kitasatosporales</taxon>
        <taxon>Streptomycetaceae</taxon>
        <taxon>Streptomyces</taxon>
    </lineage>
</organism>
<gene>
    <name evidence="2" type="ORF">GCM10010515_43570</name>
</gene>
<dbReference type="RefSeq" id="WP_190037223.1">
    <property type="nucleotide sequence ID" value="NZ_BMWD01000015.1"/>
</dbReference>
<keyword evidence="1" id="KW-0472">Membrane</keyword>
<proteinExistence type="predicted"/>
<dbReference type="Proteomes" id="UP000645555">
    <property type="component" value="Unassembled WGS sequence"/>
</dbReference>
<keyword evidence="1" id="KW-1133">Transmembrane helix</keyword>
<evidence type="ECO:0000313" key="3">
    <source>
        <dbReference type="Proteomes" id="UP000645555"/>
    </source>
</evidence>
<keyword evidence="1" id="KW-0812">Transmembrane</keyword>
<comment type="caution">
    <text evidence="2">The sequence shown here is derived from an EMBL/GenBank/DDBJ whole genome shotgun (WGS) entry which is preliminary data.</text>
</comment>
<protein>
    <submittedName>
        <fullName evidence="2">DUF1453 domain-containing protein</fullName>
    </submittedName>
</protein>
<evidence type="ECO:0000313" key="2">
    <source>
        <dbReference type="EMBL" id="GGX71322.1"/>
    </source>
</evidence>
<feature type="transmembrane region" description="Helical" evidence="1">
    <location>
        <begin position="129"/>
        <end position="148"/>
    </location>
</feature>
<reference evidence="2" key="1">
    <citation type="journal article" date="2014" name="Int. J. Syst. Evol. Microbiol.">
        <title>Complete genome sequence of Corynebacterium casei LMG S-19264T (=DSM 44701T), isolated from a smear-ripened cheese.</title>
        <authorList>
            <consortium name="US DOE Joint Genome Institute (JGI-PGF)"/>
            <person name="Walter F."/>
            <person name="Albersmeier A."/>
            <person name="Kalinowski J."/>
            <person name="Ruckert C."/>
        </authorList>
    </citation>
    <scope>NUCLEOTIDE SEQUENCE</scope>
    <source>
        <strain evidence="2">JCM 4956</strain>
    </source>
</reference>
<dbReference type="AlphaFoldDB" id="A0A918KPN5"/>